<sequence>MLTNTGRATNKPFCPMPSSPAQKANGQLEGDVFPLERISDDGDVLM</sequence>
<organism evidence="2 3">
    <name type="scientific">Serratia odorifera DSM 4582</name>
    <dbReference type="NCBI Taxonomy" id="667129"/>
    <lineage>
        <taxon>Bacteria</taxon>
        <taxon>Pseudomonadati</taxon>
        <taxon>Pseudomonadota</taxon>
        <taxon>Gammaproteobacteria</taxon>
        <taxon>Enterobacterales</taxon>
        <taxon>Yersiniaceae</taxon>
        <taxon>Serratia</taxon>
    </lineage>
</organism>
<gene>
    <name evidence="2" type="ORF">HMPREF0758_0360</name>
</gene>
<evidence type="ECO:0000256" key="1">
    <source>
        <dbReference type="SAM" id="MobiDB-lite"/>
    </source>
</evidence>
<feature type="region of interest" description="Disordered" evidence="1">
    <location>
        <begin position="1"/>
        <end position="46"/>
    </location>
</feature>
<name>D4DWR0_SEROD</name>
<protein>
    <submittedName>
        <fullName evidence="2">Uncharacterized protein</fullName>
    </submittedName>
</protein>
<dbReference type="HOGENOM" id="CLU_210525_0_0_6"/>
<comment type="caution">
    <text evidence="2">The sequence shown here is derived from an EMBL/GenBank/DDBJ whole genome shotgun (WGS) entry which is preliminary data.</text>
</comment>
<dbReference type="AlphaFoldDB" id="D4DWR0"/>
<evidence type="ECO:0000313" key="3">
    <source>
        <dbReference type="Proteomes" id="UP000005723"/>
    </source>
</evidence>
<evidence type="ECO:0000313" key="2">
    <source>
        <dbReference type="EMBL" id="EFE98032.1"/>
    </source>
</evidence>
<dbReference type="Proteomes" id="UP000005723">
    <property type="component" value="Unassembled WGS sequence"/>
</dbReference>
<accession>D4DWR0</accession>
<keyword evidence="3" id="KW-1185">Reference proteome</keyword>
<proteinExistence type="predicted"/>
<dbReference type="STRING" id="667129.HMPREF0758_0360"/>
<reference evidence="2 3" key="1">
    <citation type="submission" date="2010-01" db="EMBL/GenBank/DDBJ databases">
        <authorList>
            <person name="Muzny D."/>
            <person name="Qin X."/>
            <person name="Deng J."/>
            <person name="Jiang H."/>
            <person name="Liu Y."/>
            <person name="Qu J."/>
            <person name="Song X.-Z."/>
            <person name="Zhang L."/>
            <person name="Thornton R."/>
            <person name="Coyle M."/>
            <person name="Francisco L."/>
            <person name="Jackson L."/>
            <person name="Javaid M."/>
            <person name="Korchina V."/>
            <person name="Kovar C."/>
            <person name="Mata R."/>
            <person name="Mathew T."/>
            <person name="Ngo R."/>
            <person name="Nguyen L."/>
            <person name="Nguyen N."/>
            <person name="Okwuonu G."/>
            <person name="Ongeri F."/>
            <person name="Pham C."/>
            <person name="Simmons D."/>
            <person name="Wilczek-Boney K."/>
            <person name="Hale W."/>
            <person name="Jakkamsetti A."/>
            <person name="Pham P."/>
            <person name="Ruth R."/>
            <person name="San Lucas F."/>
            <person name="Warren J."/>
            <person name="Zhang J."/>
            <person name="Zhao Z."/>
            <person name="Zhou C."/>
            <person name="Zhu D."/>
            <person name="Lee S."/>
            <person name="Bess C."/>
            <person name="Blankenburg K."/>
            <person name="Forbes L."/>
            <person name="Fu Q."/>
            <person name="Gubbala S."/>
            <person name="Hirani K."/>
            <person name="Jayaseelan J.C."/>
            <person name="Lara F."/>
            <person name="Munidasa M."/>
            <person name="Palculict T."/>
            <person name="Patil S."/>
            <person name="Pu L.-L."/>
            <person name="Saada N."/>
            <person name="Tang L."/>
            <person name="Weissenberger G."/>
            <person name="Zhu Y."/>
            <person name="Hemphill L."/>
            <person name="Shang Y."/>
            <person name="Youmans B."/>
            <person name="Ayvaz T."/>
            <person name="Ross M."/>
            <person name="Santibanez J."/>
            <person name="Aqrawi P."/>
            <person name="Gross S."/>
            <person name="Joshi V."/>
            <person name="Fowler G."/>
            <person name="Nazareth L."/>
            <person name="Reid J."/>
            <person name="Worley K."/>
            <person name="Petrosino J."/>
            <person name="Highlander S."/>
            <person name="Gibbs R."/>
        </authorList>
    </citation>
    <scope>NUCLEOTIDE SEQUENCE [LARGE SCALE GENOMIC DNA]</scope>
    <source>
        <strain evidence="2 3">DSM 4582</strain>
    </source>
</reference>
<dbReference type="EMBL" id="ADBY01000013">
    <property type="protein sequence ID" value="EFE98032.1"/>
    <property type="molecule type" value="Genomic_DNA"/>
</dbReference>